<keyword evidence="2" id="KW-1185">Reference proteome</keyword>
<sequence>MSDHYPGHSDSIEAFLKVDEDTVLTGSSDGIVRVVWLHPNKLLGLIGDHEDFHVEILKFPRDKRIIGSTSHPNKLDDVEVDTGDKNEEKNVSRVTVYTEMQELDSDSDSDDSDMGTQPEVTEYLLRPTKSYFPTCSRLSSELIPNYLY</sequence>
<dbReference type="EMBL" id="CM047588">
    <property type="protein sequence ID" value="KAI9905499.1"/>
    <property type="molecule type" value="Genomic_DNA"/>
</dbReference>
<accession>A0ACC0VGE4</accession>
<evidence type="ECO:0000313" key="2">
    <source>
        <dbReference type="Proteomes" id="UP001163321"/>
    </source>
</evidence>
<proteinExistence type="predicted"/>
<evidence type="ECO:0000313" key="1">
    <source>
        <dbReference type="EMBL" id="KAI9905499.1"/>
    </source>
</evidence>
<dbReference type="Proteomes" id="UP001163321">
    <property type="component" value="Chromosome 9"/>
</dbReference>
<organism evidence="1 2">
    <name type="scientific">Peronosclerospora sorghi</name>
    <dbReference type="NCBI Taxonomy" id="230839"/>
    <lineage>
        <taxon>Eukaryota</taxon>
        <taxon>Sar</taxon>
        <taxon>Stramenopiles</taxon>
        <taxon>Oomycota</taxon>
        <taxon>Peronosporomycetes</taxon>
        <taxon>Peronosporales</taxon>
        <taxon>Peronosporaceae</taxon>
        <taxon>Peronosclerospora</taxon>
    </lineage>
</organism>
<protein>
    <submittedName>
        <fullName evidence="1">Uncharacterized protein</fullName>
    </submittedName>
</protein>
<comment type="caution">
    <text evidence="1">The sequence shown here is derived from an EMBL/GenBank/DDBJ whole genome shotgun (WGS) entry which is preliminary data.</text>
</comment>
<reference evidence="1 2" key="1">
    <citation type="journal article" date="2022" name="bioRxiv">
        <title>The genome of the oomycete Peronosclerospora sorghi, a cosmopolitan pathogen of maize and sorghum, is inflated with dispersed pseudogenes.</title>
        <authorList>
            <person name="Fletcher K."/>
            <person name="Martin F."/>
            <person name="Isakeit T."/>
            <person name="Cavanaugh K."/>
            <person name="Magill C."/>
            <person name="Michelmore R."/>
        </authorList>
    </citation>
    <scope>NUCLEOTIDE SEQUENCE [LARGE SCALE GENOMIC DNA]</scope>
    <source>
        <strain evidence="1">P6</strain>
    </source>
</reference>
<gene>
    <name evidence="1" type="ORF">PsorP6_013660</name>
</gene>
<name>A0ACC0VGE4_9STRA</name>